<gene>
    <name evidence="1" type="ORF">LCGC14_1762980</name>
</gene>
<name>A0A0F9HMV0_9ZZZZ</name>
<proteinExistence type="predicted"/>
<protein>
    <submittedName>
        <fullName evidence="1">Uncharacterized protein</fullName>
    </submittedName>
</protein>
<dbReference type="EMBL" id="LAZR01016424">
    <property type="protein sequence ID" value="KKM04557.1"/>
    <property type="molecule type" value="Genomic_DNA"/>
</dbReference>
<evidence type="ECO:0000313" key="1">
    <source>
        <dbReference type="EMBL" id="KKM04557.1"/>
    </source>
</evidence>
<comment type="caution">
    <text evidence="1">The sequence shown here is derived from an EMBL/GenBank/DDBJ whole genome shotgun (WGS) entry which is preliminary data.</text>
</comment>
<reference evidence="1" key="1">
    <citation type="journal article" date="2015" name="Nature">
        <title>Complex archaea that bridge the gap between prokaryotes and eukaryotes.</title>
        <authorList>
            <person name="Spang A."/>
            <person name="Saw J.H."/>
            <person name="Jorgensen S.L."/>
            <person name="Zaremba-Niedzwiedzka K."/>
            <person name="Martijn J."/>
            <person name="Lind A.E."/>
            <person name="van Eijk R."/>
            <person name="Schleper C."/>
            <person name="Guy L."/>
            <person name="Ettema T.J."/>
        </authorList>
    </citation>
    <scope>NUCLEOTIDE SEQUENCE</scope>
</reference>
<accession>A0A0F9HMV0</accession>
<dbReference type="AlphaFoldDB" id="A0A0F9HMV0"/>
<organism evidence="1">
    <name type="scientific">marine sediment metagenome</name>
    <dbReference type="NCBI Taxonomy" id="412755"/>
    <lineage>
        <taxon>unclassified sequences</taxon>
        <taxon>metagenomes</taxon>
        <taxon>ecological metagenomes</taxon>
    </lineage>
</organism>
<sequence>MKTWVIRFRYIAPYDYHTPMMHIPVEETRIVAETADAAWEKWVTGEYAGPRDNYKKEEIFEG</sequence>